<organism evidence="2 3">
    <name type="scientific">Sutcliffiella rhizosphaerae</name>
    <dbReference type="NCBI Taxonomy" id="2880967"/>
    <lineage>
        <taxon>Bacteria</taxon>
        <taxon>Bacillati</taxon>
        <taxon>Bacillota</taxon>
        <taxon>Bacilli</taxon>
        <taxon>Bacillales</taxon>
        <taxon>Bacillaceae</taxon>
        <taxon>Sutcliffiella</taxon>
    </lineage>
</organism>
<dbReference type="RefSeq" id="WP_230500682.1">
    <property type="nucleotide sequence ID" value="NZ_CAKJTJ010000006.1"/>
</dbReference>
<feature type="transmembrane region" description="Helical" evidence="1">
    <location>
        <begin position="12"/>
        <end position="32"/>
    </location>
</feature>
<dbReference type="EMBL" id="CAKJTJ010000006">
    <property type="protein sequence ID" value="CAG9620764.1"/>
    <property type="molecule type" value="Genomic_DNA"/>
</dbReference>
<keyword evidence="3" id="KW-1185">Reference proteome</keyword>
<keyword evidence="1" id="KW-0812">Transmembrane</keyword>
<keyword evidence="1" id="KW-1133">Transmembrane helix</keyword>
<evidence type="ECO:0000313" key="3">
    <source>
        <dbReference type="Proteomes" id="UP000789833"/>
    </source>
</evidence>
<accession>A0ABN8A7Z4</accession>
<protein>
    <submittedName>
        <fullName evidence="2">Uncharacterized protein</fullName>
    </submittedName>
</protein>
<dbReference type="InterPro" id="IPR023833">
    <property type="entry name" value="Signal_pept_SipW-depend-type"/>
</dbReference>
<keyword evidence="1" id="KW-0472">Membrane</keyword>
<evidence type="ECO:0000256" key="1">
    <source>
        <dbReference type="SAM" id="Phobius"/>
    </source>
</evidence>
<sequence>MANINKVKKAVMGTALAGVLVAGVGFGTYSWFTDSTEATGQVRNAVVEIVGGGQASFDYSSGYLAPSRSQIAEEWKTITNNSTERQISLNANFTGKLFGDSSDINFSQYKSTVLFVFNRDAGGVQDADFIHTSLREYLEEDDMSQLEFEKMMQRFYGAKMEIIVIDGEEDVKTLETTLENSGDTPVAAIVSAEYIEAQLEQSSTQSVSALSHDPVKVMEKGILFGEIINRQHYVHVLFGTSLKQTAGNEYQNAKLDFSIDVEANQLDKRTN</sequence>
<dbReference type="NCBIfam" id="TIGR04088">
    <property type="entry name" value="cognate_SipW"/>
    <property type="match status" value="1"/>
</dbReference>
<reference evidence="2 3" key="1">
    <citation type="submission" date="2021-10" db="EMBL/GenBank/DDBJ databases">
        <authorList>
            <person name="Criscuolo A."/>
        </authorList>
    </citation>
    <scope>NUCLEOTIDE SEQUENCE [LARGE SCALE GENOMIC DNA]</scope>
    <source>
        <strain evidence="3">CIP 111883</strain>
    </source>
</reference>
<proteinExistence type="predicted"/>
<name>A0ABN8A7Z4_9BACI</name>
<gene>
    <name evidence="2" type="ORF">BACCIP111883_01534</name>
</gene>
<dbReference type="Proteomes" id="UP000789833">
    <property type="component" value="Unassembled WGS sequence"/>
</dbReference>
<evidence type="ECO:0000313" key="2">
    <source>
        <dbReference type="EMBL" id="CAG9620764.1"/>
    </source>
</evidence>
<comment type="caution">
    <text evidence="2">The sequence shown here is derived from an EMBL/GenBank/DDBJ whole genome shotgun (WGS) entry which is preliminary data.</text>
</comment>